<gene>
    <name evidence="6" type="ORF">FHS30_001333</name>
</gene>
<dbReference type="GO" id="GO:0000976">
    <property type="term" value="F:transcription cis-regulatory region binding"/>
    <property type="evidence" value="ECO:0007669"/>
    <property type="project" value="TreeGrafter"/>
</dbReference>
<dbReference type="AlphaFoldDB" id="A0A839UNN0"/>
<keyword evidence="7" id="KW-1185">Reference proteome</keyword>
<evidence type="ECO:0000256" key="3">
    <source>
        <dbReference type="ARBA" id="ARBA00023125"/>
    </source>
</evidence>
<accession>A0A839UNN0</accession>
<dbReference type="SUPFAM" id="SSF46785">
    <property type="entry name" value="Winged helix' DNA-binding domain"/>
    <property type="match status" value="1"/>
</dbReference>
<dbReference type="Gene3D" id="1.10.10.10">
    <property type="entry name" value="Winged helix-like DNA-binding domain superfamily/Winged helix DNA-binding domain"/>
    <property type="match status" value="1"/>
</dbReference>
<dbReference type="PANTHER" id="PTHR30126:SF98">
    <property type="entry name" value="HTH-TYPE TRANSCRIPTIONAL ACTIVATOR BAUR"/>
    <property type="match status" value="1"/>
</dbReference>
<proteinExistence type="inferred from homology"/>
<dbReference type="PANTHER" id="PTHR30126">
    <property type="entry name" value="HTH-TYPE TRANSCRIPTIONAL REGULATOR"/>
    <property type="match status" value="1"/>
</dbReference>
<dbReference type="InterPro" id="IPR005119">
    <property type="entry name" value="LysR_subst-bd"/>
</dbReference>
<dbReference type="GO" id="GO:0003700">
    <property type="term" value="F:DNA-binding transcription factor activity"/>
    <property type="evidence" value="ECO:0007669"/>
    <property type="project" value="InterPro"/>
</dbReference>
<dbReference type="PROSITE" id="PS50931">
    <property type="entry name" value="HTH_LYSR"/>
    <property type="match status" value="1"/>
</dbReference>
<dbReference type="EMBL" id="JACHXZ010000002">
    <property type="protein sequence ID" value="MBB3168149.1"/>
    <property type="molecule type" value="Genomic_DNA"/>
</dbReference>
<reference evidence="6 7" key="1">
    <citation type="submission" date="2020-08" db="EMBL/GenBank/DDBJ databases">
        <title>Genomic Encyclopedia of Type Strains, Phase III (KMG-III): the genomes of soil and plant-associated and newly described type strains.</title>
        <authorList>
            <person name="Whitman W."/>
        </authorList>
    </citation>
    <scope>NUCLEOTIDE SEQUENCE [LARGE SCALE GENOMIC DNA]</scope>
    <source>
        <strain evidence="6 7">CECT 8571</strain>
    </source>
</reference>
<dbReference type="InterPro" id="IPR000847">
    <property type="entry name" value="LysR_HTH_N"/>
</dbReference>
<dbReference type="InterPro" id="IPR036388">
    <property type="entry name" value="WH-like_DNA-bd_sf"/>
</dbReference>
<feature type="domain" description="HTH lysR-type" evidence="5">
    <location>
        <begin position="13"/>
        <end position="70"/>
    </location>
</feature>
<evidence type="ECO:0000256" key="4">
    <source>
        <dbReference type="ARBA" id="ARBA00023163"/>
    </source>
</evidence>
<sequence length="303" mass="34091">MKQKALLGQLADTDIRLLRVFKVVAESGGVTAAELELNIGRSTISRHLKDLEQRLGLTLCRRGRSGFALTMEGRKVYQSALRTLGSLDEFRADVNDLKQHLSGTLTLALFDKTATNQACRLSDAIAKFTDAAPDVSIEIYVEPLNEIERGVIEGRFHCGVIPRHRASASLSYAPLFEERMHLYCGASHPLYSSTTWSTEAILQCRYAGLGYHSPNMEEARKLGLQRAATVYDQEAILHLLLSGRYIGYLPDHYAESQVVAGRLRRIEHADFNYQCQFEAIWRLSPKPARLLNLFLTCLQRVHE</sequence>
<keyword evidence="3 6" id="KW-0238">DNA-binding</keyword>
<dbReference type="Pfam" id="PF00126">
    <property type="entry name" value="HTH_1"/>
    <property type="match status" value="1"/>
</dbReference>
<evidence type="ECO:0000256" key="1">
    <source>
        <dbReference type="ARBA" id="ARBA00009437"/>
    </source>
</evidence>
<evidence type="ECO:0000313" key="7">
    <source>
        <dbReference type="Proteomes" id="UP000559987"/>
    </source>
</evidence>
<organism evidence="6 7">
    <name type="scientific">Simiduia aestuariiviva</name>
    <dbReference type="NCBI Taxonomy" id="1510459"/>
    <lineage>
        <taxon>Bacteria</taxon>
        <taxon>Pseudomonadati</taxon>
        <taxon>Pseudomonadota</taxon>
        <taxon>Gammaproteobacteria</taxon>
        <taxon>Cellvibrionales</taxon>
        <taxon>Cellvibrionaceae</taxon>
        <taxon>Simiduia</taxon>
    </lineage>
</organism>
<comment type="caution">
    <text evidence="6">The sequence shown here is derived from an EMBL/GenBank/DDBJ whole genome shotgun (WGS) entry which is preliminary data.</text>
</comment>
<dbReference type="Proteomes" id="UP000559987">
    <property type="component" value="Unassembled WGS sequence"/>
</dbReference>
<dbReference type="InterPro" id="IPR036390">
    <property type="entry name" value="WH_DNA-bd_sf"/>
</dbReference>
<evidence type="ECO:0000313" key="6">
    <source>
        <dbReference type="EMBL" id="MBB3168149.1"/>
    </source>
</evidence>
<evidence type="ECO:0000256" key="2">
    <source>
        <dbReference type="ARBA" id="ARBA00023015"/>
    </source>
</evidence>
<keyword evidence="2" id="KW-0805">Transcription regulation</keyword>
<comment type="similarity">
    <text evidence="1">Belongs to the LysR transcriptional regulatory family.</text>
</comment>
<evidence type="ECO:0000259" key="5">
    <source>
        <dbReference type="PROSITE" id="PS50931"/>
    </source>
</evidence>
<protein>
    <submittedName>
        <fullName evidence="6">DNA-binding transcriptional LysR family regulator</fullName>
    </submittedName>
</protein>
<dbReference type="CDD" id="cd05466">
    <property type="entry name" value="PBP2_LTTR_substrate"/>
    <property type="match status" value="1"/>
</dbReference>
<dbReference type="Pfam" id="PF03466">
    <property type="entry name" value="LysR_substrate"/>
    <property type="match status" value="1"/>
</dbReference>
<dbReference type="RefSeq" id="WP_183909605.1">
    <property type="nucleotide sequence ID" value="NZ_JACHXZ010000002.1"/>
</dbReference>
<dbReference type="SUPFAM" id="SSF53850">
    <property type="entry name" value="Periplasmic binding protein-like II"/>
    <property type="match status" value="1"/>
</dbReference>
<keyword evidence="4" id="KW-0804">Transcription</keyword>
<name>A0A839UNN0_9GAMM</name>
<dbReference type="Gene3D" id="3.40.190.10">
    <property type="entry name" value="Periplasmic binding protein-like II"/>
    <property type="match status" value="2"/>
</dbReference>